<dbReference type="InterPro" id="IPR007420">
    <property type="entry name" value="DUF465"/>
</dbReference>
<name>A0ABW1YJQ9_9GAMM</name>
<evidence type="ECO:0000313" key="2">
    <source>
        <dbReference type="Proteomes" id="UP001596425"/>
    </source>
</evidence>
<gene>
    <name evidence="1" type="ORF">ACFQBM_06825</name>
</gene>
<comment type="caution">
    <text evidence="1">The sequence shown here is derived from an EMBL/GenBank/DDBJ whole genome shotgun (WGS) entry which is preliminary data.</text>
</comment>
<accession>A0ABW1YJQ9</accession>
<organism evidence="1 2">
    <name type="scientific">Microbulbifer taiwanensis</name>
    <dbReference type="NCBI Taxonomy" id="986746"/>
    <lineage>
        <taxon>Bacteria</taxon>
        <taxon>Pseudomonadati</taxon>
        <taxon>Pseudomonadota</taxon>
        <taxon>Gammaproteobacteria</taxon>
        <taxon>Cellvibrionales</taxon>
        <taxon>Microbulbiferaceae</taxon>
        <taxon>Microbulbifer</taxon>
    </lineage>
</organism>
<evidence type="ECO:0000313" key="1">
    <source>
        <dbReference type="EMBL" id="MFC6632982.1"/>
    </source>
</evidence>
<dbReference type="RefSeq" id="WP_193189536.1">
    <property type="nucleotide sequence ID" value="NZ_JACZFR010000007.1"/>
</dbReference>
<dbReference type="EMBL" id="JBHSVR010000001">
    <property type="protein sequence ID" value="MFC6632982.1"/>
    <property type="molecule type" value="Genomic_DNA"/>
</dbReference>
<protein>
    <submittedName>
        <fullName evidence="1">YdcH family protein</fullName>
    </submittedName>
</protein>
<proteinExistence type="predicted"/>
<reference evidence="2" key="1">
    <citation type="journal article" date="2019" name="Int. J. Syst. Evol. Microbiol.">
        <title>The Global Catalogue of Microorganisms (GCM) 10K type strain sequencing project: providing services to taxonomists for standard genome sequencing and annotation.</title>
        <authorList>
            <consortium name="The Broad Institute Genomics Platform"/>
            <consortium name="The Broad Institute Genome Sequencing Center for Infectious Disease"/>
            <person name="Wu L."/>
            <person name="Ma J."/>
        </authorList>
    </citation>
    <scope>NUCLEOTIDE SEQUENCE [LARGE SCALE GENOMIC DNA]</scope>
    <source>
        <strain evidence="2">CGMCC 1.13718</strain>
    </source>
</reference>
<sequence length="83" mass="9877">MPIAPHDLELDFPEYADTIKRLQNEDLEFKVESDTYHKLDKQIRGLQESGIATDDEHYSHLKKQRAYLKQHLYNRITNSELPH</sequence>
<dbReference type="Gene3D" id="6.10.280.50">
    <property type="match status" value="1"/>
</dbReference>
<dbReference type="Proteomes" id="UP001596425">
    <property type="component" value="Unassembled WGS sequence"/>
</dbReference>
<keyword evidence="2" id="KW-1185">Reference proteome</keyword>
<dbReference type="InterPro" id="IPR038444">
    <property type="entry name" value="DUF465_sf"/>
</dbReference>
<dbReference type="Pfam" id="PF04325">
    <property type="entry name" value="DUF465"/>
    <property type="match status" value="1"/>
</dbReference>